<dbReference type="KEGG" id="msei:MSEDJ_29860"/>
<dbReference type="Proteomes" id="UP000467193">
    <property type="component" value="Chromosome"/>
</dbReference>
<evidence type="ECO:0000256" key="2">
    <source>
        <dbReference type="SAM" id="SignalP"/>
    </source>
</evidence>
<evidence type="ECO:0008006" key="5">
    <source>
        <dbReference type="Google" id="ProtNLM"/>
    </source>
</evidence>
<organism evidence="3 4">
    <name type="scientific">Mycolicibacterium sediminis</name>
    <dbReference type="NCBI Taxonomy" id="1286180"/>
    <lineage>
        <taxon>Bacteria</taxon>
        <taxon>Bacillati</taxon>
        <taxon>Actinomycetota</taxon>
        <taxon>Actinomycetes</taxon>
        <taxon>Mycobacteriales</taxon>
        <taxon>Mycobacteriaceae</taxon>
        <taxon>Mycolicibacterium</taxon>
    </lineage>
</organism>
<accession>A0A7I7QS53</accession>
<dbReference type="AlphaFoldDB" id="A0A7I7QS53"/>
<evidence type="ECO:0000313" key="3">
    <source>
        <dbReference type="EMBL" id="BBY28890.1"/>
    </source>
</evidence>
<name>A0A7I7QS53_9MYCO</name>
<feature type="region of interest" description="Disordered" evidence="1">
    <location>
        <begin position="90"/>
        <end position="111"/>
    </location>
</feature>
<evidence type="ECO:0000313" key="4">
    <source>
        <dbReference type="Proteomes" id="UP000467193"/>
    </source>
</evidence>
<proteinExistence type="predicted"/>
<sequence>MNTTRIKQTVVGAMIAGAVAAAGLGLGAGSAAAQPPTGTWCPGQALPMGGAVFGWDMNACHDYWFVSPPVGNVPITMNGIQMDSWMWIGSPPPGLAPQGPPPPPPPPPAPGSYCATNPIGCHFFGPYGPGY</sequence>
<dbReference type="EMBL" id="AP022588">
    <property type="protein sequence ID" value="BBY28890.1"/>
    <property type="molecule type" value="Genomic_DNA"/>
</dbReference>
<feature type="chain" id="PRO_5029576166" description="Secreted protein" evidence="2">
    <location>
        <begin position="34"/>
        <end position="131"/>
    </location>
</feature>
<keyword evidence="4" id="KW-1185">Reference proteome</keyword>
<feature type="compositionally biased region" description="Pro residues" evidence="1">
    <location>
        <begin position="90"/>
        <end position="110"/>
    </location>
</feature>
<gene>
    <name evidence="3" type="ORF">MSEDJ_29860</name>
</gene>
<reference evidence="3 4" key="1">
    <citation type="journal article" date="2019" name="Emerg. Microbes Infect.">
        <title>Comprehensive subspecies identification of 175 nontuberculous mycobacteria species based on 7547 genomic profiles.</title>
        <authorList>
            <person name="Matsumoto Y."/>
            <person name="Kinjo T."/>
            <person name="Motooka D."/>
            <person name="Nabeya D."/>
            <person name="Jung N."/>
            <person name="Uechi K."/>
            <person name="Horii T."/>
            <person name="Iida T."/>
            <person name="Fujita J."/>
            <person name="Nakamura S."/>
        </authorList>
    </citation>
    <scope>NUCLEOTIDE SEQUENCE [LARGE SCALE GENOMIC DNA]</scope>
    <source>
        <strain evidence="3 4">JCM 17899</strain>
    </source>
</reference>
<protein>
    <recommendedName>
        <fullName evidence="5">Secreted protein</fullName>
    </recommendedName>
</protein>
<evidence type="ECO:0000256" key="1">
    <source>
        <dbReference type="SAM" id="MobiDB-lite"/>
    </source>
</evidence>
<feature type="signal peptide" evidence="2">
    <location>
        <begin position="1"/>
        <end position="33"/>
    </location>
</feature>
<dbReference type="RefSeq" id="WP_197748357.1">
    <property type="nucleotide sequence ID" value="NZ_AP022588.1"/>
</dbReference>
<keyword evidence="2" id="KW-0732">Signal</keyword>